<comment type="catalytic activity">
    <reaction evidence="9">
        <text>ubiquinone-10 + hydrogen sulfide + sulfite + 2 H(+) = ubiquinol-10 + thiosulfate</text>
        <dbReference type="Rhea" id="RHEA:38359"/>
        <dbReference type="ChEBI" id="CHEBI:15378"/>
        <dbReference type="ChEBI" id="CHEBI:17359"/>
        <dbReference type="ChEBI" id="CHEBI:29919"/>
        <dbReference type="ChEBI" id="CHEBI:33542"/>
        <dbReference type="ChEBI" id="CHEBI:46245"/>
        <dbReference type="ChEBI" id="CHEBI:64183"/>
    </reaction>
    <physiologicalReaction direction="left-to-right" evidence="9">
        <dbReference type="Rhea" id="RHEA:38360"/>
    </physiologicalReaction>
</comment>
<keyword evidence="4" id="KW-0874">Quinone</keyword>
<comment type="similarity">
    <text evidence="13">Belongs to the SQRD family.</text>
</comment>
<dbReference type="Gene3D" id="3.50.50.60">
    <property type="entry name" value="FAD/NAD(P)-binding domain"/>
    <property type="match status" value="2"/>
</dbReference>
<dbReference type="GO" id="GO:0071949">
    <property type="term" value="F:FAD binding"/>
    <property type="evidence" value="ECO:0007669"/>
    <property type="project" value="TreeGrafter"/>
</dbReference>
<dbReference type="GO" id="GO:0070221">
    <property type="term" value="P:sulfide oxidation, using sulfide:quinone oxidoreductase"/>
    <property type="evidence" value="ECO:0007669"/>
    <property type="project" value="TreeGrafter"/>
</dbReference>
<dbReference type="PANTHER" id="PTHR10632:SF2">
    <property type="entry name" value="SULFIDE:QUINONE OXIDOREDUCTASE, MITOCHONDRIAL"/>
    <property type="match status" value="1"/>
</dbReference>
<dbReference type="InterPro" id="IPR015904">
    <property type="entry name" value="Sulphide_quinone_reductase"/>
</dbReference>
<keyword evidence="5" id="KW-0274">FAD</keyword>
<evidence type="ECO:0000256" key="16">
    <source>
        <dbReference type="ARBA" id="ARBA00082958"/>
    </source>
</evidence>
<dbReference type="GO" id="GO:0070224">
    <property type="term" value="F:sulfide:quinone oxidoreductase activity"/>
    <property type="evidence" value="ECO:0007669"/>
    <property type="project" value="TreeGrafter"/>
</dbReference>
<keyword evidence="8" id="KW-0496">Mitochondrion</keyword>
<evidence type="ECO:0000256" key="15">
    <source>
        <dbReference type="ARBA" id="ARBA00070160"/>
    </source>
</evidence>
<keyword evidence="6" id="KW-0809">Transit peptide</keyword>
<organism evidence="17">
    <name type="scientific">Ixodes ricinus</name>
    <name type="common">Common tick</name>
    <name type="synonym">Acarus ricinus</name>
    <dbReference type="NCBI Taxonomy" id="34613"/>
    <lineage>
        <taxon>Eukaryota</taxon>
        <taxon>Metazoa</taxon>
        <taxon>Ecdysozoa</taxon>
        <taxon>Arthropoda</taxon>
        <taxon>Chelicerata</taxon>
        <taxon>Arachnida</taxon>
        <taxon>Acari</taxon>
        <taxon>Parasitiformes</taxon>
        <taxon>Ixodida</taxon>
        <taxon>Ixodoidea</taxon>
        <taxon>Ixodidae</taxon>
        <taxon>Ixodinae</taxon>
        <taxon>Ixodes</taxon>
    </lineage>
</organism>
<evidence type="ECO:0000256" key="2">
    <source>
        <dbReference type="ARBA" id="ARBA00004173"/>
    </source>
</evidence>
<comment type="subcellular location">
    <subcellularLocation>
        <location evidence="2">Mitochondrion</location>
    </subcellularLocation>
</comment>
<evidence type="ECO:0000256" key="13">
    <source>
        <dbReference type="ARBA" id="ARBA00060891"/>
    </source>
</evidence>
<evidence type="ECO:0000256" key="4">
    <source>
        <dbReference type="ARBA" id="ARBA00022719"/>
    </source>
</evidence>
<evidence type="ECO:0000256" key="9">
    <source>
        <dbReference type="ARBA" id="ARBA00051038"/>
    </source>
</evidence>
<dbReference type="EC" id="1.8.5.8" evidence="14"/>
<dbReference type="GO" id="GO:0106436">
    <property type="term" value="F:glutathione-dependent sulfide quinone oxidoreductase activity"/>
    <property type="evidence" value="ECO:0007669"/>
    <property type="project" value="UniProtKB-EC"/>
</dbReference>
<comment type="function">
    <text evidence="12">Catalyzes the oxidation of hydrogen sulfide with the help of a quinone, such as ubiquinone-10, giving rise to thiosulfate and ultimately to sulfane (molecular sulfur) atoms. Requires an additional electron acceptor; can use sulfite, sulfide or cyanide (in vitro). It is believed the in vivo electron acceptor is glutathione.</text>
</comment>
<comment type="catalytic activity">
    <reaction evidence="11">
        <text>a quinone + hydrogen sulfide + glutathione + H(+) = S-sulfanylglutathione + a quinol</text>
        <dbReference type="Rhea" id="RHEA:55156"/>
        <dbReference type="ChEBI" id="CHEBI:15378"/>
        <dbReference type="ChEBI" id="CHEBI:24646"/>
        <dbReference type="ChEBI" id="CHEBI:29919"/>
        <dbReference type="ChEBI" id="CHEBI:57925"/>
        <dbReference type="ChEBI" id="CHEBI:58905"/>
        <dbReference type="ChEBI" id="CHEBI:132124"/>
        <dbReference type="EC" id="1.8.5.8"/>
    </reaction>
    <physiologicalReaction direction="left-to-right" evidence="11">
        <dbReference type="Rhea" id="RHEA:55157"/>
    </physiologicalReaction>
</comment>
<dbReference type="AlphaFoldDB" id="A0A0K8R628"/>
<proteinExistence type="evidence at transcript level"/>
<evidence type="ECO:0000256" key="14">
    <source>
        <dbReference type="ARBA" id="ARBA00066447"/>
    </source>
</evidence>
<protein>
    <recommendedName>
        <fullName evidence="15">Sulfide:quinone oxidoreductase, mitochondrial</fullName>
        <ecNumber evidence="14">1.8.5.8</ecNumber>
    </recommendedName>
    <alternativeName>
        <fullName evidence="16">Sulfide quinone oxidoreductase</fullName>
    </alternativeName>
</protein>
<accession>A0A0K8R628</accession>
<dbReference type="GO" id="GO:0048038">
    <property type="term" value="F:quinone binding"/>
    <property type="evidence" value="ECO:0007669"/>
    <property type="project" value="UniProtKB-KW"/>
</dbReference>
<evidence type="ECO:0000256" key="8">
    <source>
        <dbReference type="ARBA" id="ARBA00023128"/>
    </source>
</evidence>
<evidence type="ECO:0000256" key="1">
    <source>
        <dbReference type="ARBA" id="ARBA00001974"/>
    </source>
</evidence>
<dbReference type="GO" id="GO:0005739">
    <property type="term" value="C:mitochondrion"/>
    <property type="evidence" value="ECO:0007669"/>
    <property type="project" value="UniProtKB-SubCell"/>
</dbReference>
<comment type="catalytic activity">
    <reaction evidence="10">
        <text>ubiquinone-10 + hydrogen sulfide + glutathione + H(+) = S-sulfanylglutathione + ubiquinol-10</text>
        <dbReference type="Rhea" id="RHEA:62608"/>
        <dbReference type="ChEBI" id="CHEBI:15378"/>
        <dbReference type="ChEBI" id="CHEBI:29919"/>
        <dbReference type="ChEBI" id="CHEBI:46245"/>
        <dbReference type="ChEBI" id="CHEBI:57925"/>
        <dbReference type="ChEBI" id="CHEBI:58905"/>
        <dbReference type="ChEBI" id="CHEBI:64183"/>
    </reaction>
    <physiologicalReaction direction="left-to-right" evidence="10">
        <dbReference type="Rhea" id="RHEA:62609"/>
    </physiologicalReaction>
</comment>
<evidence type="ECO:0000256" key="6">
    <source>
        <dbReference type="ARBA" id="ARBA00022946"/>
    </source>
</evidence>
<dbReference type="FunFam" id="3.50.50.60:FF:000034">
    <property type="entry name" value="sulfide:quinone oxidoreductase, mitochondrial"/>
    <property type="match status" value="1"/>
</dbReference>
<reference evidence="17" key="1">
    <citation type="submission" date="2012-12" db="EMBL/GenBank/DDBJ databases">
        <title>Identification and characterization of a phenylalanine ammonia-lyase gene family in Isatis indigotica Fort.</title>
        <authorList>
            <person name="Liu Q."/>
            <person name="Chen J."/>
            <person name="Zhou X."/>
            <person name="Di P."/>
            <person name="Xiao Y."/>
            <person name="Xuan H."/>
            <person name="Zhang L."/>
            <person name="Chen W."/>
        </authorList>
    </citation>
    <scope>NUCLEOTIDE SEQUENCE</scope>
    <source>
        <tissue evidence="17">Salivary gland</tissue>
    </source>
</reference>
<dbReference type="InterPro" id="IPR036188">
    <property type="entry name" value="FAD/NAD-bd_sf"/>
</dbReference>
<keyword evidence="3" id="KW-0285">Flavoprotein</keyword>
<dbReference type="PANTHER" id="PTHR10632">
    <property type="entry name" value="SULFIDE:QUINONE OXIDOREDUCTASE"/>
    <property type="match status" value="1"/>
</dbReference>
<name>A0A0K8R628_IXORI</name>
<sequence length="445" mass="48883">MLCRASIFDLERSLRQTVKLLSTSAHCLADVKMCNLLVVGGGAGGISTAAKFSSKLGKGKVCVLEPQDAHCYQPLWTLVGGGLKPASASIRPMKEVMPSNALWIRDQAEMFVPQENVVVTKGGLKIKYDFLVVAVGIQVRFDMIKGLEDALRTPNVCSNYSYKTVTKTFSAMQNFDEGTAIFTYPATPAKCPGAAQKVMYLTDAYLRKVGKRDKAKIVFNSSLGVLFGAPKYADALWGVVKDRDITVNLKHELVEVKPQSKEAVFCLLDSPTTPKETVTYKYEMLHVTPPMAAPAVLKTGASFADAAGFLDVNPTTLQHKTYSNVFGIGDCTNVPTAKTAAAVAGESGILRKNLENVMKGKKPEREYDGYSSCPLVTGYNKCILAEFDFKLNPLETFPVDQGLERRTMYHLKKDLMPLLYWTVFLRGYWEGPGLLRKALHLGFSN</sequence>
<evidence type="ECO:0000256" key="5">
    <source>
        <dbReference type="ARBA" id="ARBA00022827"/>
    </source>
</evidence>
<evidence type="ECO:0000256" key="11">
    <source>
        <dbReference type="ARBA" id="ARBA00052986"/>
    </source>
</evidence>
<comment type="cofactor">
    <cofactor evidence="1">
        <name>FAD</name>
        <dbReference type="ChEBI" id="CHEBI:57692"/>
    </cofactor>
</comment>
<evidence type="ECO:0000313" key="17">
    <source>
        <dbReference type="EMBL" id="JAA65939.1"/>
    </source>
</evidence>
<evidence type="ECO:0000256" key="12">
    <source>
        <dbReference type="ARBA" id="ARBA00059167"/>
    </source>
</evidence>
<evidence type="ECO:0000256" key="10">
    <source>
        <dbReference type="ARBA" id="ARBA00052810"/>
    </source>
</evidence>
<evidence type="ECO:0000256" key="3">
    <source>
        <dbReference type="ARBA" id="ARBA00022630"/>
    </source>
</evidence>
<dbReference type="EMBL" id="GADI01007869">
    <property type="protein sequence ID" value="JAA65939.1"/>
    <property type="molecule type" value="mRNA"/>
</dbReference>
<evidence type="ECO:0000256" key="7">
    <source>
        <dbReference type="ARBA" id="ARBA00023002"/>
    </source>
</evidence>
<keyword evidence="7" id="KW-0560">Oxidoreductase</keyword>
<dbReference type="SUPFAM" id="SSF51905">
    <property type="entry name" value="FAD/NAD(P)-binding domain"/>
    <property type="match status" value="2"/>
</dbReference>